<name>A0A109JXG3_9HYPH</name>
<dbReference type="GO" id="GO:0046872">
    <property type="term" value="F:metal ion binding"/>
    <property type="evidence" value="ECO:0007669"/>
    <property type="project" value="InterPro"/>
</dbReference>
<organism evidence="2 3">
    <name type="scientific">Rhizobium altiplani</name>
    <dbReference type="NCBI Taxonomy" id="1864509"/>
    <lineage>
        <taxon>Bacteria</taxon>
        <taxon>Pseudomonadati</taxon>
        <taxon>Pseudomonadota</taxon>
        <taxon>Alphaproteobacteria</taxon>
        <taxon>Hyphomicrobiales</taxon>
        <taxon>Rhizobiaceae</taxon>
        <taxon>Rhizobium/Agrobacterium group</taxon>
        <taxon>Rhizobium</taxon>
    </lineage>
</organism>
<feature type="domain" description="Rubrerythrin diiron-binding" evidence="1">
    <location>
        <begin position="16"/>
        <end position="75"/>
    </location>
</feature>
<dbReference type="InterPro" id="IPR012347">
    <property type="entry name" value="Ferritin-like"/>
</dbReference>
<dbReference type="PANTHER" id="PTHR33531:SF7">
    <property type="entry name" value="HYPOTHETICAL MEMBRANE PROTEIN, CONSERVED"/>
    <property type="match status" value="1"/>
</dbReference>
<dbReference type="SUPFAM" id="SSF47240">
    <property type="entry name" value="Ferritin-like"/>
    <property type="match status" value="1"/>
</dbReference>
<gene>
    <name evidence="2" type="ORF">AS026_32185</name>
</gene>
<evidence type="ECO:0000259" key="1">
    <source>
        <dbReference type="Pfam" id="PF02915"/>
    </source>
</evidence>
<accession>A0A109JXG3</accession>
<dbReference type="AlphaFoldDB" id="A0A109JXG3"/>
<dbReference type="InterPro" id="IPR009078">
    <property type="entry name" value="Ferritin-like_SF"/>
</dbReference>
<dbReference type="Pfam" id="PF02915">
    <property type="entry name" value="Rubrerythrin"/>
    <property type="match status" value="1"/>
</dbReference>
<dbReference type="GO" id="GO:0016491">
    <property type="term" value="F:oxidoreductase activity"/>
    <property type="evidence" value="ECO:0007669"/>
    <property type="project" value="InterPro"/>
</dbReference>
<dbReference type="Gene3D" id="1.20.1260.10">
    <property type="match status" value="1"/>
</dbReference>
<protein>
    <recommendedName>
        <fullName evidence="1">Rubrerythrin diiron-binding domain-containing protein</fullName>
    </recommendedName>
</protein>
<sequence>MTELPREPMTIRSMPELLATAKAMETEAIAGYETLADHMRRSRKPDLVAVFERLAAEERGHLASVEDWSGQMGMASVAAGEEPEDVFDDEGMNLTDPALLSAYRAFSVAVRNEERAFLFWTYVSAHAPTQEIAEAAERMAREELGHVSVLRRERRLAFHQKRAQTETILLRELETRLDAHLRTLVRNDHPPSREPTTLRQNGWAQRVAAFGGRILKFENSVGVADIPPTALAELLLDFYLGEAERSRDEQTRNLAQLYAGQLVATLALLRQ</sequence>
<evidence type="ECO:0000313" key="3">
    <source>
        <dbReference type="Proteomes" id="UP000068164"/>
    </source>
</evidence>
<dbReference type="InterPro" id="IPR003251">
    <property type="entry name" value="Rr_diiron-bd_dom"/>
</dbReference>
<dbReference type="EMBL" id="LNCD01000033">
    <property type="protein sequence ID" value="KWV56874.1"/>
    <property type="molecule type" value="Genomic_DNA"/>
</dbReference>
<dbReference type="CDD" id="cd01045">
    <property type="entry name" value="Ferritin_like_AB"/>
    <property type="match status" value="1"/>
</dbReference>
<keyword evidence="3" id="KW-1185">Reference proteome</keyword>
<dbReference type="PANTHER" id="PTHR33531">
    <property type="entry name" value="RUBRERYTHRIN SUBFAMILY"/>
    <property type="match status" value="1"/>
</dbReference>
<comment type="caution">
    <text evidence="2">The sequence shown here is derived from an EMBL/GenBank/DDBJ whole genome shotgun (WGS) entry which is preliminary data.</text>
</comment>
<dbReference type="RefSeq" id="WP_062368973.1">
    <property type="nucleotide sequence ID" value="NZ_LNCD01000033.1"/>
</dbReference>
<reference evidence="2 3" key="1">
    <citation type="submission" date="2015-11" db="EMBL/GenBank/DDBJ databases">
        <title>Draft Genome Sequence of the Strain BR 10423 (Rhizobium sp.) isolated from nodules of Mimosa pudica.</title>
        <authorList>
            <person name="Barauna A.C."/>
            <person name="Zilli J.E."/>
            <person name="Simoes-Araujo J.L."/>
            <person name="Reis V.M."/>
            <person name="James E.K."/>
            <person name="Reis F.B.Jr."/>
            <person name="Rouws L.F."/>
            <person name="Passos S.R."/>
            <person name="Gois S.R."/>
        </authorList>
    </citation>
    <scope>NUCLEOTIDE SEQUENCE [LARGE SCALE GENOMIC DNA]</scope>
    <source>
        <strain evidence="2 3">BR10423</strain>
    </source>
</reference>
<dbReference type="Proteomes" id="UP000068164">
    <property type="component" value="Unassembled WGS sequence"/>
</dbReference>
<proteinExistence type="predicted"/>
<evidence type="ECO:0000313" key="2">
    <source>
        <dbReference type="EMBL" id="KWV56874.1"/>
    </source>
</evidence>
<dbReference type="OrthoDB" id="6057955at2"/>